<keyword evidence="2" id="KW-1185">Reference proteome</keyword>
<evidence type="ECO:0000313" key="2">
    <source>
        <dbReference type="Proteomes" id="UP000504637"/>
    </source>
</evidence>
<feature type="chain" id="PRO_5026968501" evidence="1">
    <location>
        <begin position="29"/>
        <end position="265"/>
    </location>
</feature>
<dbReference type="Proteomes" id="UP000504637">
    <property type="component" value="Unplaced"/>
</dbReference>
<sequence length="265" mass="29852">MRTRDCSSLMLPSRLSIIPILAAQLARALCPTNTHVVDYTSVLLHIRTATPARTLEYEHVPACRLHERARCDSTHQRNVQGLYPSHHRMINRALKSSAGSGPKWQCPPCDRSRSYLDRPENLSESESIAIRASERWNTKHDHSARFMCAPFITGKRLKEAYMSAFRQHEGSLVSLSEGVSPAAGVQVVYNGNKALSTAYTGSIDHRGSSHIGTCDSWARRQSHALERDFKHVLVSWVSILTSLSPPQVHEHRTYWKVSHVLLLKK</sequence>
<reference evidence="3" key="1">
    <citation type="submission" date="2020-01" db="EMBL/GenBank/DDBJ databases">
        <authorList>
            <consortium name="DOE Joint Genome Institute"/>
            <person name="Haridas S."/>
            <person name="Albert R."/>
            <person name="Binder M."/>
            <person name="Bloem J."/>
            <person name="Labutti K."/>
            <person name="Salamov A."/>
            <person name="Andreopoulos B."/>
            <person name="Baker S.E."/>
            <person name="Barry K."/>
            <person name="Bills G."/>
            <person name="Bluhm B.H."/>
            <person name="Cannon C."/>
            <person name="Castanera R."/>
            <person name="Culley D.E."/>
            <person name="Daum C."/>
            <person name="Ezra D."/>
            <person name="Gonzalez J.B."/>
            <person name="Henrissat B."/>
            <person name="Kuo A."/>
            <person name="Liang C."/>
            <person name="Lipzen A."/>
            <person name="Lutzoni F."/>
            <person name="Magnuson J."/>
            <person name="Mondo S."/>
            <person name="Nolan M."/>
            <person name="Ohm R."/>
            <person name="Pangilinan J."/>
            <person name="Park H.-J."/>
            <person name="Ramirez L."/>
            <person name="Alfaro M."/>
            <person name="Sun H."/>
            <person name="Tritt A."/>
            <person name="Yoshinaga Y."/>
            <person name="Zwiers L.-H."/>
            <person name="Turgeon B.G."/>
            <person name="Goodwin S.B."/>
            <person name="Spatafora J.W."/>
            <person name="Crous P.W."/>
            <person name="Grigoriev I.V."/>
        </authorList>
    </citation>
    <scope>NUCLEOTIDE SEQUENCE</scope>
    <source>
        <strain evidence="3">CBS 342.82</strain>
    </source>
</reference>
<name>A0A6J3MJJ9_9PEZI</name>
<accession>A0A6J3MJJ9</accession>
<organism evidence="3">
    <name type="scientific">Dissoconium aciculare CBS 342.82</name>
    <dbReference type="NCBI Taxonomy" id="1314786"/>
    <lineage>
        <taxon>Eukaryota</taxon>
        <taxon>Fungi</taxon>
        <taxon>Dikarya</taxon>
        <taxon>Ascomycota</taxon>
        <taxon>Pezizomycotina</taxon>
        <taxon>Dothideomycetes</taxon>
        <taxon>Dothideomycetidae</taxon>
        <taxon>Mycosphaerellales</taxon>
        <taxon>Dissoconiaceae</taxon>
        <taxon>Dissoconium</taxon>
    </lineage>
</organism>
<keyword evidence="1" id="KW-0732">Signal</keyword>
<feature type="signal peptide" evidence="1">
    <location>
        <begin position="1"/>
        <end position="28"/>
    </location>
</feature>
<proteinExistence type="predicted"/>
<reference evidence="3" key="3">
    <citation type="submission" date="2025-08" db="UniProtKB">
        <authorList>
            <consortium name="RefSeq"/>
        </authorList>
    </citation>
    <scope>IDENTIFICATION</scope>
    <source>
        <strain evidence="3">CBS 342.82</strain>
    </source>
</reference>
<dbReference type="RefSeq" id="XP_033464148.1">
    <property type="nucleotide sequence ID" value="XM_033608839.1"/>
</dbReference>
<dbReference type="AlphaFoldDB" id="A0A6J3MJJ9"/>
<evidence type="ECO:0000256" key="1">
    <source>
        <dbReference type="SAM" id="SignalP"/>
    </source>
</evidence>
<dbReference type="GeneID" id="54366640"/>
<gene>
    <name evidence="3" type="ORF">K489DRAFT_6893</name>
</gene>
<protein>
    <submittedName>
        <fullName evidence="3">Uncharacterized protein</fullName>
    </submittedName>
</protein>
<evidence type="ECO:0000313" key="3">
    <source>
        <dbReference type="RefSeq" id="XP_033464148.1"/>
    </source>
</evidence>
<reference evidence="3" key="2">
    <citation type="submission" date="2020-04" db="EMBL/GenBank/DDBJ databases">
        <authorList>
            <consortium name="NCBI Genome Project"/>
        </authorList>
    </citation>
    <scope>NUCLEOTIDE SEQUENCE</scope>
    <source>
        <strain evidence="3">CBS 342.82</strain>
    </source>
</reference>